<protein>
    <submittedName>
        <fullName evidence="2">Uncharacterized protein</fullName>
    </submittedName>
</protein>
<evidence type="ECO:0000313" key="2">
    <source>
        <dbReference type="EMBL" id="TKR73878.1"/>
    </source>
</evidence>
<dbReference type="Proteomes" id="UP000298663">
    <property type="component" value="Unassembled WGS sequence"/>
</dbReference>
<dbReference type="AlphaFoldDB" id="A0A4U5MVT8"/>
<dbReference type="EMBL" id="AZBU02000006">
    <property type="protein sequence ID" value="TKR73878.1"/>
    <property type="molecule type" value="Genomic_DNA"/>
</dbReference>
<keyword evidence="3" id="KW-1185">Reference proteome</keyword>
<evidence type="ECO:0000313" key="3">
    <source>
        <dbReference type="Proteomes" id="UP000298663"/>
    </source>
</evidence>
<reference evidence="2 3" key="2">
    <citation type="journal article" date="2019" name="G3 (Bethesda)">
        <title>Hybrid Assembly of the Genome of the Entomopathogenic Nematode Steinernema carpocapsae Identifies the X-Chromosome.</title>
        <authorList>
            <person name="Serra L."/>
            <person name="Macchietto M."/>
            <person name="Macias-Munoz A."/>
            <person name="McGill C.J."/>
            <person name="Rodriguez I.M."/>
            <person name="Rodriguez B."/>
            <person name="Murad R."/>
            <person name="Mortazavi A."/>
        </authorList>
    </citation>
    <scope>NUCLEOTIDE SEQUENCE [LARGE SCALE GENOMIC DNA]</scope>
    <source>
        <strain evidence="2 3">ALL</strain>
    </source>
</reference>
<organism evidence="2 3">
    <name type="scientific">Steinernema carpocapsae</name>
    <name type="common">Entomopathogenic nematode</name>
    <dbReference type="NCBI Taxonomy" id="34508"/>
    <lineage>
        <taxon>Eukaryota</taxon>
        <taxon>Metazoa</taxon>
        <taxon>Ecdysozoa</taxon>
        <taxon>Nematoda</taxon>
        <taxon>Chromadorea</taxon>
        <taxon>Rhabditida</taxon>
        <taxon>Tylenchina</taxon>
        <taxon>Panagrolaimomorpha</taxon>
        <taxon>Strongyloidoidea</taxon>
        <taxon>Steinernematidae</taxon>
        <taxon>Steinernema</taxon>
    </lineage>
</organism>
<accession>A0A4U5MVT8</accession>
<evidence type="ECO:0000256" key="1">
    <source>
        <dbReference type="SAM" id="MobiDB-lite"/>
    </source>
</evidence>
<name>A0A4U5MVT8_STECR</name>
<gene>
    <name evidence="2" type="ORF">L596_021130</name>
</gene>
<feature type="region of interest" description="Disordered" evidence="1">
    <location>
        <begin position="1"/>
        <end position="23"/>
    </location>
</feature>
<reference evidence="2 3" key="1">
    <citation type="journal article" date="2015" name="Genome Biol.">
        <title>Comparative genomics of Steinernema reveals deeply conserved gene regulatory networks.</title>
        <authorList>
            <person name="Dillman A.R."/>
            <person name="Macchietto M."/>
            <person name="Porter C.F."/>
            <person name="Rogers A."/>
            <person name="Williams B."/>
            <person name="Antoshechkin I."/>
            <person name="Lee M.M."/>
            <person name="Goodwin Z."/>
            <person name="Lu X."/>
            <person name="Lewis E.E."/>
            <person name="Goodrich-Blair H."/>
            <person name="Stock S.P."/>
            <person name="Adams B.J."/>
            <person name="Sternberg P.W."/>
            <person name="Mortazavi A."/>
        </authorList>
    </citation>
    <scope>NUCLEOTIDE SEQUENCE [LARGE SCALE GENOMIC DNA]</scope>
    <source>
        <strain evidence="2 3">ALL</strain>
    </source>
</reference>
<comment type="caution">
    <text evidence="2">The sequence shown here is derived from an EMBL/GenBank/DDBJ whole genome shotgun (WGS) entry which is preliminary data.</text>
</comment>
<proteinExistence type="predicted"/>
<sequence length="79" mass="8530">MIKTSPSRKSPDLSPEGVQTRHCRRVARRQAGDSLGEVAVSLNTLSLSRMSLKVGKVCVRSLVYIADASELALFLSATL</sequence>